<dbReference type="AlphaFoldDB" id="A0AAD9PCG9"/>
<dbReference type="PROSITE" id="PS52035">
    <property type="entry name" value="PEPTIDASE_M14"/>
    <property type="match status" value="1"/>
</dbReference>
<evidence type="ECO:0000256" key="5">
    <source>
        <dbReference type="ARBA" id="ARBA00022723"/>
    </source>
</evidence>
<keyword evidence="14" id="KW-1185">Reference proteome</keyword>
<evidence type="ECO:0000256" key="9">
    <source>
        <dbReference type="ARBA" id="ARBA00023049"/>
    </source>
</evidence>
<feature type="active site" description="Proton donor/acceptor" evidence="11">
    <location>
        <position position="235"/>
    </location>
</feature>
<keyword evidence="8" id="KW-0862">Zinc</keyword>
<keyword evidence="9" id="KW-0482">Metalloprotease</keyword>
<keyword evidence="7" id="KW-0378">Hydrolase</keyword>
<feature type="domain" description="Peptidase M14" evidence="12">
    <location>
        <begin position="12"/>
        <end position="269"/>
    </location>
</feature>
<keyword evidence="6" id="KW-0732">Signal</keyword>
<dbReference type="PANTHER" id="PTHR11705:SF143">
    <property type="entry name" value="SLL0236 PROTEIN"/>
    <property type="match status" value="1"/>
</dbReference>
<dbReference type="InterPro" id="IPR000834">
    <property type="entry name" value="Peptidase_M14"/>
</dbReference>
<dbReference type="SUPFAM" id="SSF53187">
    <property type="entry name" value="Zn-dependent exopeptidases"/>
    <property type="match status" value="1"/>
</dbReference>
<keyword evidence="5" id="KW-0479">Metal-binding</keyword>
<dbReference type="GO" id="GO:0005615">
    <property type="term" value="C:extracellular space"/>
    <property type="evidence" value="ECO:0007669"/>
    <property type="project" value="TreeGrafter"/>
</dbReference>
<dbReference type="SMART" id="SM00631">
    <property type="entry name" value="Zn_pept"/>
    <property type="match status" value="1"/>
</dbReference>
<gene>
    <name evidence="13" type="ORF">NP493_36g00000</name>
</gene>
<protein>
    <recommendedName>
        <fullName evidence="12">Peptidase M14 domain-containing protein</fullName>
    </recommendedName>
</protein>
<dbReference type="EMBL" id="JAODUO010000036">
    <property type="protein sequence ID" value="KAK2192217.1"/>
    <property type="molecule type" value="Genomic_DNA"/>
</dbReference>
<evidence type="ECO:0000256" key="3">
    <source>
        <dbReference type="ARBA" id="ARBA00022645"/>
    </source>
</evidence>
<dbReference type="PANTHER" id="PTHR11705">
    <property type="entry name" value="PROTEASE FAMILY M14 CARBOXYPEPTIDASE A,B"/>
    <property type="match status" value="1"/>
</dbReference>
<name>A0AAD9PCG9_RIDPI</name>
<sequence length="291" mass="33365">MIPVILSKCRISYPSSQDMADFWPDPSKLPSYVDVDVAQSNEEALANALTSQGIRFGVITHGVDGGRCQLFSIGNSFEGRDLKVMKLLQQDSEARRLRDAYDWFIMPCVNPDGYVYSHTKNRMWRKTRSVIRGSDCVGVDANRNFNYKWKANEANSDPCSDVFAGRESMSEPEVRAVSEFILSRNGTWLVFMTLHSYSQLWMAPWGYTDERPHDYRTSRDWAKGVPRIRYVYTVELRDTGHLGFLLPPNQILPTGNETWAAVKAMMNAIEEEEGGTQHQRYGYRRHQSQRG</sequence>
<evidence type="ECO:0000256" key="11">
    <source>
        <dbReference type="PROSITE-ProRule" id="PRU01379"/>
    </source>
</evidence>
<evidence type="ECO:0000256" key="1">
    <source>
        <dbReference type="ARBA" id="ARBA00001947"/>
    </source>
</evidence>
<accession>A0AAD9PCG9</accession>
<dbReference type="Pfam" id="PF00246">
    <property type="entry name" value="Peptidase_M14"/>
    <property type="match status" value="1"/>
</dbReference>
<keyword evidence="4" id="KW-0645">Protease</keyword>
<keyword evidence="10" id="KW-1015">Disulfide bond</keyword>
<dbReference type="Proteomes" id="UP001209878">
    <property type="component" value="Unassembled WGS sequence"/>
</dbReference>
<dbReference type="GO" id="GO:0006508">
    <property type="term" value="P:proteolysis"/>
    <property type="evidence" value="ECO:0007669"/>
    <property type="project" value="UniProtKB-KW"/>
</dbReference>
<evidence type="ECO:0000256" key="8">
    <source>
        <dbReference type="ARBA" id="ARBA00022833"/>
    </source>
</evidence>
<evidence type="ECO:0000256" key="7">
    <source>
        <dbReference type="ARBA" id="ARBA00022801"/>
    </source>
</evidence>
<comment type="cofactor">
    <cofactor evidence="1">
        <name>Zn(2+)</name>
        <dbReference type="ChEBI" id="CHEBI:29105"/>
    </cofactor>
</comment>
<evidence type="ECO:0000256" key="4">
    <source>
        <dbReference type="ARBA" id="ARBA00022670"/>
    </source>
</evidence>
<comment type="similarity">
    <text evidence="2 11">Belongs to the peptidase M14 family.</text>
</comment>
<evidence type="ECO:0000256" key="2">
    <source>
        <dbReference type="ARBA" id="ARBA00005988"/>
    </source>
</evidence>
<evidence type="ECO:0000313" key="13">
    <source>
        <dbReference type="EMBL" id="KAK2192217.1"/>
    </source>
</evidence>
<dbReference type="GO" id="GO:0004181">
    <property type="term" value="F:metallocarboxypeptidase activity"/>
    <property type="evidence" value="ECO:0007669"/>
    <property type="project" value="InterPro"/>
</dbReference>
<evidence type="ECO:0000259" key="12">
    <source>
        <dbReference type="PROSITE" id="PS52035"/>
    </source>
</evidence>
<dbReference type="Gene3D" id="3.30.70.340">
    <property type="entry name" value="Metallocarboxypeptidase-like"/>
    <property type="match status" value="1"/>
</dbReference>
<organism evidence="13 14">
    <name type="scientific">Ridgeia piscesae</name>
    <name type="common">Tubeworm</name>
    <dbReference type="NCBI Taxonomy" id="27915"/>
    <lineage>
        <taxon>Eukaryota</taxon>
        <taxon>Metazoa</taxon>
        <taxon>Spiralia</taxon>
        <taxon>Lophotrochozoa</taxon>
        <taxon>Annelida</taxon>
        <taxon>Polychaeta</taxon>
        <taxon>Sedentaria</taxon>
        <taxon>Canalipalpata</taxon>
        <taxon>Sabellida</taxon>
        <taxon>Siboglinidae</taxon>
        <taxon>Ridgeia</taxon>
    </lineage>
</organism>
<evidence type="ECO:0000313" key="14">
    <source>
        <dbReference type="Proteomes" id="UP001209878"/>
    </source>
</evidence>
<dbReference type="Gene3D" id="3.40.630.10">
    <property type="entry name" value="Zn peptidases"/>
    <property type="match status" value="1"/>
</dbReference>
<comment type="caution">
    <text evidence="13">The sequence shown here is derived from an EMBL/GenBank/DDBJ whole genome shotgun (WGS) entry which is preliminary data.</text>
</comment>
<dbReference type="PRINTS" id="PR00765">
    <property type="entry name" value="CRBOXYPTASEA"/>
</dbReference>
<proteinExistence type="inferred from homology"/>
<evidence type="ECO:0000256" key="10">
    <source>
        <dbReference type="ARBA" id="ARBA00023157"/>
    </source>
</evidence>
<reference evidence="13" key="1">
    <citation type="journal article" date="2023" name="Mol. Biol. Evol.">
        <title>Third-Generation Sequencing Reveals the Adaptive Role of the Epigenome in Three Deep-Sea Polychaetes.</title>
        <authorList>
            <person name="Perez M."/>
            <person name="Aroh O."/>
            <person name="Sun Y."/>
            <person name="Lan Y."/>
            <person name="Juniper S.K."/>
            <person name="Young C.R."/>
            <person name="Angers B."/>
            <person name="Qian P.Y."/>
        </authorList>
    </citation>
    <scope>NUCLEOTIDE SEQUENCE</scope>
    <source>
        <strain evidence="13">R07B-5</strain>
    </source>
</reference>
<dbReference type="GO" id="GO:0008270">
    <property type="term" value="F:zinc ion binding"/>
    <property type="evidence" value="ECO:0007669"/>
    <property type="project" value="InterPro"/>
</dbReference>
<evidence type="ECO:0000256" key="6">
    <source>
        <dbReference type="ARBA" id="ARBA00022729"/>
    </source>
</evidence>
<dbReference type="InterPro" id="IPR036990">
    <property type="entry name" value="M14A-like_propep"/>
</dbReference>
<dbReference type="FunFam" id="3.40.630.10:FF:000084">
    <property type="entry name" value="Carboxypeptidase B2"/>
    <property type="match status" value="1"/>
</dbReference>
<keyword evidence="3" id="KW-0121">Carboxypeptidase</keyword>